<evidence type="ECO:0000256" key="3">
    <source>
        <dbReference type="ARBA" id="ARBA00022737"/>
    </source>
</evidence>
<comment type="subcellular location">
    <subcellularLocation>
        <location evidence="1">Membrane</location>
        <topology evidence="1">Multi-pass membrane protein</topology>
    </subcellularLocation>
</comment>
<dbReference type="GO" id="GO:0005886">
    <property type="term" value="C:plasma membrane"/>
    <property type="evidence" value="ECO:0007669"/>
    <property type="project" value="TreeGrafter"/>
</dbReference>
<evidence type="ECO:0000256" key="4">
    <source>
        <dbReference type="ARBA" id="ARBA00022989"/>
    </source>
</evidence>
<dbReference type="PANTHER" id="PTHR24186:SF41">
    <property type="entry name" value="PGG DOMAIN-CONTAINING PROTEIN"/>
    <property type="match status" value="1"/>
</dbReference>
<evidence type="ECO:0000256" key="1">
    <source>
        <dbReference type="ARBA" id="ARBA00004141"/>
    </source>
</evidence>
<dbReference type="Pfam" id="PF12796">
    <property type="entry name" value="Ank_2"/>
    <property type="match status" value="4"/>
</dbReference>
<proteinExistence type="predicted"/>
<feature type="transmembrane region" description="Helical" evidence="8">
    <location>
        <begin position="515"/>
        <end position="541"/>
    </location>
</feature>
<evidence type="ECO:0000256" key="7">
    <source>
        <dbReference type="PROSITE-ProRule" id="PRU00023"/>
    </source>
</evidence>
<dbReference type="EMBL" id="CP144745">
    <property type="protein sequence ID" value="WVZ53828.1"/>
    <property type="molecule type" value="Genomic_DNA"/>
</dbReference>
<dbReference type="SMART" id="SM00248">
    <property type="entry name" value="ANK"/>
    <property type="match status" value="9"/>
</dbReference>
<evidence type="ECO:0000256" key="6">
    <source>
        <dbReference type="ARBA" id="ARBA00023136"/>
    </source>
</evidence>
<keyword evidence="5 7" id="KW-0040">ANK repeat</keyword>
<evidence type="ECO:0000313" key="11">
    <source>
        <dbReference type="Proteomes" id="UP001341281"/>
    </source>
</evidence>
<dbReference type="Gene3D" id="1.25.40.20">
    <property type="entry name" value="Ankyrin repeat-containing domain"/>
    <property type="match status" value="1"/>
</dbReference>
<keyword evidence="2 8" id="KW-0812">Transmembrane</keyword>
<feature type="domain" description="PGG" evidence="9">
    <location>
        <begin position="435"/>
        <end position="537"/>
    </location>
</feature>
<keyword evidence="6 8" id="KW-0472">Membrane</keyword>
<feature type="transmembrane region" description="Helical" evidence="8">
    <location>
        <begin position="482"/>
        <end position="503"/>
    </location>
</feature>
<evidence type="ECO:0000313" key="10">
    <source>
        <dbReference type="EMBL" id="WVZ53828.1"/>
    </source>
</evidence>
<feature type="repeat" description="ANK" evidence="7">
    <location>
        <begin position="280"/>
        <end position="302"/>
    </location>
</feature>
<feature type="transmembrane region" description="Helical" evidence="8">
    <location>
        <begin position="553"/>
        <end position="581"/>
    </location>
</feature>
<gene>
    <name evidence="10" type="ORF">U9M48_004718</name>
</gene>
<dbReference type="InterPro" id="IPR026961">
    <property type="entry name" value="PGG_dom"/>
</dbReference>
<dbReference type="InterPro" id="IPR036770">
    <property type="entry name" value="Ankyrin_rpt-contain_sf"/>
</dbReference>
<organism evidence="10 11">
    <name type="scientific">Paspalum notatum var. saurae</name>
    <dbReference type="NCBI Taxonomy" id="547442"/>
    <lineage>
        <taxon>Eukaryota</taxon>
        <taxon>Viridiplantae</taxon>
        <taxon>Streptophyta</taxon>
        <taxon>Embryophyta</taxon>
        <taxon>Tracheophyta</taxon>
        <taxon>Spermatophyta</taxon>
        <taxon>Magnoliopsida</taxon>
        <taxon>Liliopsida</taxon>
        <taxon>Poales</taxon>
        <taxon>Poaceae</taxon>
        <taxon>PACMAD clade</taxon>
        <taxon>Panicoideae</taxon>
        <taxon>Andropogonodae</taxon>
        <taxon>Paspaleae</taxon>
        <taxon>Paspalinae</taxon>
        <taxon>Paspalum</taxon>
    </lineage>
</organism>
<feature type="repeat" description="ANK" evidence="7">
    <location>
        <begin position="145"/>
        <end position="177"/>
    </location>
</feature>
<feature type="transmembrane region" description="Helical" evidence="8">
    <location>
        <begin position="602"/>
        <end position="626"/>
    </location>
</feature>
<dbReference type="Proteomes" id="UP001341281">
    <property type="component" value="Chromosome 01"/>
</dbReference>
<feature type="transmembrane region" description="Helical" evidence="8">
    <location>
        <begin position="441"/>
        <end position="462"/>
    </location>
</feature>
<dbReference type="PROSITE" id="PS50297">
    <property type="entry name" value="ANK_REP_REGION"/>
    <property type="match status" value="3"/>
</dbReference>
<dbReference type="InterPro" id="IPR002110">
    <property type="entry name" value="Ankyrin_rpt"/>
</dbReference>
<evidence type="ECO:0000256" key="2">
    <source>
        <dbReference type="ARBA" id="ARBA00022692"/>
    </source>
</evidence>
<protein>
    <recommendedName>
        <fullName evidence="9">PGG domain-containing protein</fullName>
    </recommendedName>
</protein>
<dbReference type="SUPFAM" id="SSF48403">
    <property type="entry name" value="Ankyrin repeat"/>
    <property type="match status" value="1"/>
</dbReference>
<sequence length="649" mass="69395">MDRQRQYIHGDAASLVGSMCPSLYRAVYRGRTKEVMAMLLRPHGAATTDCRATGIIMHGQCNILEVTAEKNTLLHIAAAQGHGKLIRELYLRFEDHAGVLLSRLNTALDTPLHCAARAGHVGSVKALVELARDHGEGILGSKNEAGDTALHLAARHGHGQAVEVLMSAAAEPAAELNNAGMSPLYLAVMSGSVQAVRVITIGSDDASTVGPSSQNALHAAVFQSPEMVDLLLQWRPALADQVDSSGSSPLHFASSVGSRTIVNAILLAAPPTTVYKRDSGGLSALHVAARMGHCSVVRRMLELCPDAAELRDDDGGTFLHAAAREKRSKVVSLAIKKRMLRGLLDAQDRKGNTALHLAVVAGEPGIADALLRKGKVHVDVLNNDGHTPFDLAAGSNSFLTMVRLVVTLFTFGAHLRPQRQDHLKPWSGRDMHLEVEKTSDSLAVVAGLIIAAAFTAGFNVPGGYDGTTGKAELAGKRAFDSFLVLDSLAVATSVFAVILFVYGKVSRSASSWKSFAVGLQFLWVSLVSLMLAFYVAVAGVATTGAFNTSFKAIYWVMYTGMYVLQSSIMMWTSPAISWRTIWRFLWQPRHSKAGRVIVKHQYPFVIASIVNSCLFVVTSFIGLYGFGAIFQLGKGVGTSSHSPAAPSPL</sequence>
<evidence type="ECO:0000256" key="8">
    <source>
        <dbReference type="SAM" id="Phobius"/>
    </source>
</evidence>
<feature type="repeat" description="ANK" evidence="7">
    <location>
        <begin position="350"/>
        <end position="374"/>
    </location>
</feature>
<name>A0AAQ3SF11_PASNO</name>
<dbReference type="PANTHER" id="PTHR24186">
    <property type="entry name" value="PROTEIN PHOSPHATASE 1 REGULATORY SUBUNIT"/>
    <property type="match status" value="1"/>
</dbReference>
<keyword evidence="4 8" id="KW-1133">Transmembrane helix</keyword>
<evidence type="ECO:0000259" key="9">
    <source>
        <dbReference type="Pfam" id="PF13962"/>
    </source>
</evidence>
<dbReference type="PROSITE" id="PS50088">
    <property type="entry name" value="ANK_REPEAT"/>
    <property type="match status" value="3"/>
</dbReference>
<keyword evidence="11" id="KW-1185">Reference proteome</keyword>
<dbReference type="AlphaFoldDB" id="A0AAQ3SF11"/>
<dbReference type="Pfam" id="PF13962">
    <property type="entry name" value="PGG"/>
    <property type="match status" value="1"/>
</dbReference>
<accession>A0AAQ3SF11</accession>
<keyword evidence="3" id="KW-0677">Repeat</keyword>
<evidence type="ECO:0000256" key="5">
    <source>
        <dbReference type="ARBA" id="ARBA00023043"/>
    </source>
</evidence>
<reference evidence="10 11" key="1">
    <citation type="submission" date="2024-02" db="EMBL/GenBank/DDBJ databases">
        <title>High-quality chromosome-scale genome assembly of Pensacola bahiagrass (Paspalum notatum Flugge var. saurae).</title>
        <authorList>
            <person name="Vega J.M."/>
            <person name="Podio M."/>
            <person name="Orjuela J."/>
            <person name="Siena L.A."/>
            <person name="Pessino S.C."/>
            <person name="Combes M.C."/>
            <person name="Mariac C."/>
            <person name="Albertini E."/>
            <person name="Pupilli F."/>
            <person name="Ortiz J.P.A."/>
            <person name="Leblanc O."/>
        </authorList>
    </citation>
    <scope>NUCLEOTIDE SEQUENCE [LARGE SCALE GENOMIC DNA]</scope>
    <source>
        <strain evidence="10">R1</strain>
        <tissue evidence="10">Leaf</tissue>
    </source>
</reference>